<comment type="caution">
    <text evidence="1">The sequence shown here is derived from an EMBL/GenBank/DDBJ whole genome shotgun (WGS) entry which is preliminary data.</text>
</comment>
<evidence type="ECO:0000313" key="2">
    <source>
        <dbReference type="Proteomes" id="UP000499080"/>
    </source>
</evidence>
<dbReference type="OrthoDB" id="10559676at2759"/>
<dbReference type="Proteomes" id="UP000499080">
    <property type="component" value="Unassembled WGS sequence"/>
</dbReference>
<keyword evidence="2" id="KW-1185">Reference proteome</keyword>
<evidence type="ECO:0000313" key="1">
    <source>
        <dbReference type="EMBL" id="GBM28392.1"/>
    </source>
</evidence>
<proteinExistence type="predicted"/>
<protein>
    <submittedName>
        <fullName evidence="1">Uncharacterized protein</fullName>
    </submittedName>
</protein>
<sequence>MCAPANIWTRDPRREYNLHPRQAVSTRQSDSFSGWIQVSILSEKEEERDDALHLATSFRPVGAKRIFGAFTCALQYLGGALVMDS</sequence>
<name>A0A4Y2EGY2_ARAVE</name>
<organism evidence="1 2">
    <name type="scientific">Araneus ventricosus</name>
    <name type="common">Orbweaver spider</name>
    <name type="synonym">Epeira ventricosa</name>
    <dbReference type="NCBI Taxonomy" id="182803"/>
    <lineage>
        <taxon>Eukaryota</taxon>
        <taxon>Metazoa</taxon>
        <taxon>Ecdysozoa</taxon>
        <taxon>Arthropoda</taxon>
        <taxon>Chelicerata</taxon>
        <taxon>Arachnida</taxon>
        <taxon>Araneae</taxon>
        <taxon>Araneomorphae</taxon>
        <taxon>Entelegynae</taxon>
        <taxon>Araneoidea</taxon>
        <taxon>Araneidae</taxon>
        <taxon>Araneus</taxon>
    </lineage>
</organism>
<reference evidence="1 2" key="1">
    <citation type="journal article" date="2019" name="Sci. Rep.">
        <title>Orb-weaving spider Araneus ventricosus genome elucidates the spidroin gene catalogue.</title>
        <authorList>
            <person name="Kono N."/>
            <person name="Nakamura H."/>
            <person name="Ohtoshi R."/>
            <person name="Moran D.A.P."/>
            <person name="Shinohara A."/>
            <person name="Yoshida Y."/>
            <person name="Fujiwara M."/>
            <person name="Mori M."/>
            <person name="Tomita M."/>
            <person name="Arakawa K."/>
        </authorList>
    </citation>
    <scope>NUCLEOTIDE SEQUENCE [LARGE SCALE GENOMIC DNA]</scope>
</reference>
<accession>A0A4Y2EGY2</accession>
<dbReference type="EMBL" id="BGPR01000610">
    <property type="protein sequence ID" value="GBM28392.1"/>
    <property type="molecule type" value="Genomic_DNA"/>
</dbReference>
<gene>
    <name evidence="1" type="ORF">AVEN_262153_1</name>
</gene>
<dbReference type="AlphaFoldDB" id="A0A4Y2EGY2"/>